<evidence type="ECO:0000259" key="1">
    <source>
        <dbReference type="Pfam" id="PF00350"/>
    </source>
</evidence>
<dbReference type="InterPro" id="IPR045063">
    <property type="entry name" value="Dynamin_N"/>
</dbReference>
<dbReference type="Pfam" id="PF00350">
    <property type="entry name" value="Dynamin_N"/>
    <property type="match status" value="1"/>
</dbReference>
<dbReference type="InterPro" id="IPR027417">
    <property type="entry name" value="P-loop_NTPase"/>
</dbReference>
<proteinExistence type="predicted"/>
<evidence type="ECO:0000313" key="2">
    <source>
        <dbReference type="EMBL" id="AYV76540.1"/>
    </source>
</evidence>
<accession>A0A3G4ZNR5</accession>
<sequence>MENRINIAIFGPVSAGKSTLTNALFVEQYSDMKIKRTTALPQVYHESLNGTNFSEDILNNNIVRNNDIMKKSENSNYVMTIQDCKEIEYYVPRVFDLIKLRKDILLSFYDLPGLNDAKTKKTYFEYINLNFYKFDIIIFVLDINSAMNTTDEHEILELLINNIKKNDEMYRVQTELIVLLNKCDELKFEDDVPYPSDPEINDMYGQATSIIENCIKKIHPEKFDHYIAPMSVEDAYIYRMYQKNPGIKLDIKYVNKFGANEYGKTRWNKLNDDEKREKIKKLFSEFDYKESIKQAGFEYFKEIIGDILCDEKQYMYLMNHINYRLSCIKNTTEKNFVTHLEEFKKCVDEINKIKKLYPKHEIYSYKISHDNYIEKFVKTYNNSYITKYKNNIPSNSTIDVYQLIKEGYEYMKIFFSDVYEKYCDDGKNITDSLRIYYINECKSFTAEYDAIIKNLYWLKNDNYEQITELIEFMLKNVYSYKCINSQYKSVIDFFNTIESIFKLNQFSMIYYQLQILNYITSTINDKFVLNKIMIKYNVITINNISCYVKEQYEYNKYYTLNCLNKLINNDSTSFTFNPKSQIDQDLMNLFDFVIGNIKKLFPNDITVLHKINNQESTNQKNQSDKTKINTSLIEKEIYQDDIGSLSDEIDEELFGERKKFMKPNKKIDQELSKQKFKKPINGVKVLPTQYD</sequence>
<dbReference type="SUPFAM" id="SSF52540">
    <property type="entry name" value="P-loop containing nucleoside triphosphate hydrolases"/>
    <property type="match status" value="1"/>
</dbReference>
<feature type="domain" description="Dynamin N-terminal" evidence="1">
    <location>
        <begin position="7"/>
        <end position="162"/>
    </location>
</feature>
<reference evidence="2" key="1">
    <citation type="submission" date="2018-10" db="EMBL/GenBank/DDBJ databases">
        <title>Hidden diversity of soil giant viruses.</title>
        <authorList>
            <person name="Schulz F."/>
            <person name="Alteio L."/>
            <person name="Goudeau D."/>
            <person name="Ryan E.M."/>
            <person name="Malmstrom R.R."/>
            <person name="Blanchard J."/>
            <person name="Woyke T."/>
        </authorList>
    </citation>
    <scope>NUCLEOTIDE SEQUENCE</scope>
    <source>
        <strain evidence="2">TEV1</strain>
    </source>
</reference>
<name>A0A3G4ZNR5_9VIRU</name>
<dbReference type="Gene3D" id="3.40.50.300">
    <property type="entry name" value="P-loop containing nucleotide triphosphate hydrolases"/>
    <property type="match status" value="1"/>
</dbReference>
<gene>
    <name evidence="2" type="ORF">Terrestrivirus8_33</name>
</gene>
<dbReference type="EMBL" id="MK071986">
    <property type="protein sequence ID" value="AYV76540.1"/>
    <property type="molecule type" value="Genomic_DNA"/>
</dbReference>
<protein>
    <submittedName>
        <fullName evidence="2">Dynamin family GTPase</fullName>
    </submittedName>
</protein>
<organism evidence="2">
    <name type="scientific">Terrestrivirus sp</name>
    <dbReference type="NCBI Taxonomy" id="2487775"/>
    <lineage>
        <taxon>Viruses</taxon>
        <taxon>Varidnaviria</taxon>
        <taxon>Bamfordvirae</taxon>
        <taxon>Nucleocytoviricota</taxon>
        <taxon>Megaviricetes</taxon>
        <taxon>Imitervirales</taxon>
        <taxon>Mimiviridae</taxon>
        <taxon>Klosneuvirinae</taxon>
    </lineage>
</organism>